<dbReference type="SUPFAM" id="SSF48452">
    <property type="entry name" value="TPR-like"/>
    <property type="match status" value="1"/>
</dbReference>
<accession>A0A7G1P6C0</accession>
<name>A0A7G1P6C0_9ACTN</name>
<proteinExistence type="predicted"/>
<dbReference type="AlphaFoldDB" id="A0A7G1P6C0"/>
<dbReference type="PRINTS" id="PR00364">
    <property type="entry name" value="DISEASERSIST"/>
</dbReference>
<dbReference type="PANTHER" id="PTHR47691:SF3">
    <property type="entry name" value="HTH-TYPE TRANSCRIPTIONAL REGULATOR RV0890C-RELATED"/>
    <property type="match status" value="1"/>
</dbReference>
<dbReference type="KEGG" id="sgm:GCM10017557_42390"/>
<dbReference type="Proteomes" id="UP000516444">
    <property type="component" value="Chromosome"/>
</dbReference>
<dbReference type="InterPro" id="IPR027417">
    <property type="entry name" value="P-loop_NTPase"/>
</dbReference>
<feature type="compositionally biased region" description="Basic and acidic residues" evidence="1">
    <location>
        <begin position="1"/>
        <end position="11"/>
    </location>
</feature>
<evidence type="ECO:0000256" key="1">
    <source>
        <dbReference type="SAM" id="MobiDB-lite"/>
    </source>
</evidence>
<reference evidence="2 3" key="1">
    <citation type="journal article" date="2014" name="Int. J. Syst. Evol. Microbiol.">
        <title>Complete genome sequence of Corynebacterium casei LMG S-19264T (=DSM 44701T), isolated from a smear-ripened cheese.</title>
        <authorList>
            <consortium name="US DOE Joint Genome Institute (JGI-PGF)"/>
            <person name="Walter F."/>
            <person name="Albersmeier A."/>
            <person name="Kalinowski J."/>
            <person name="Ruckert C."/>
        </authorList>
    </citation>
    <scope>NUCLEOTIDE SEQUENCE [LARGE SCALE GENOMIC DNA]</scope>
    <source>
        <strain evidence="2 3">JCM 4677</strain>
    </source>
</reference>
<protein>
    <submittedName>
        <fullName evidence="2">NTPase</fullName>
    </submittedName>
</protein>
<sequence length="726" mass="78912">MMSESFRDRQGHPYVRNDLSGNVDGPVVQAQEIHGDITFNVRTVVADGPVLRPDQVPPLTVRCVNHAEELSLLDSDLRAVLRGSSSVGFVVISGIPGVGKTTLACRWADTVRDRFPDGQIFIDYAALRRRAGGDVSAALVMCLRALGVHDTFMPESLEELTAHYRSRTADRRILVVLDDANRPGQVLPLVPKGPGSALLVTSNGKLGELVALDGARPLPLEPLTMADGLRLLAQRCGAEAVEAERGAAERLVEFCAGLPKALHLVAARLLTGKRLTMSRLAEELADETRRLRGLSLRGEHSVSAVLDLTYRALPPDAARLYRVLGWFPGRTFDAGTAAVAAGLDRAEAEALLDVLEESSLVDVTEDDRFRFHDLVRLHARECADDAAEEEPEGGRQAVVERLATHYLALTAFADRAVREDRLRIGNPTGLLRDAADPFAVEGGPDPLTWLEAERAGILAVLREASGLGLHQHVWQLAEGFTVLFLHRRYLGDWKESLELGAAAAAEAVVPAAEARLRSLLSRPLMDLGEYDRARAELEKAVACAEVSAHAALKASVQEFSGRYWDRFDAVRAMAAYRRSVELNIEAGEWRGVAIATYFLGCAQDAAGRHDQALDTLRRAHQDLLARDDERMAARALAALGAVHDHKGDPDAAMRVLGEAADALRAEKASHYEAQALVLLADVTERTGGARETVREHLVRAHEIYETGGSPEAEKLRERLDRLGGAG</sequence>
<dbReference type="PANTHER" id="PTHR47691">
    <property type="entry name" value="REGULATOR-RELATED"/>
    <property type="match status" value="1"/>
</dbReference>
<dbReference type="SUPFAM" id="SSF52540">
    <property type="entry name" value="P-loop containing nucleoside triphosphate hydrolases"/>
    <property type="match status" value="1"/>
</dbReference>
<feature type="region of interest" description="Disordered" evidence="1">
    <location>
        <begin position="1"/>
        <end position="21"/>
    </location>
</feature>
<gene>
    <name evidence="2" type="ORF">GCM10017557_42390</name>
</gene>
<dbReference type="InterPro" id="IPR011990">
    <property type="entry name" value="TPR-like_helical_dom_sf"/>
</dbReference>
<evidence type="ECO:0000313" key="2">
    <source>
        <dbReference type="EMBL" id="BCL29380.1"/>
    </source>
</evidence>
<keyword evidence="3" id="KW-1185">Reference proteome</keyword>
<dbReference type="EMBL" id="AP023440">
    <property type="protein sequence ID" value="BCL29380.1"/>
    <property type="molecule type" value="Genomic_DNA"/>
</dbReference>
<dbReference type="Gene3D" id="1.25.40.10">
    <property type="entry name" value="Tetratricopeptide repeat domain"/>
    <property type="match status" value="1"/>
</dbReference>
<dbReference type="GO" id="GO:0043531">
    <property type="term" value="F:ADP binding"/>
    <property type="evidence" value="ECO:0007669"/>
    <property type="project" value="InterPro"/>
</dbReference>
<evidence type="ECO:0000313" key="3">
    <source>
        <dbReference type="Proteomes" id="UP000516444"/>
    </source>
</evidence>
<dbReference type="Gene3D" id="3.40.50.300">
    <property type="entry name" value="P-loop containing nucleotide triphosphate hydrolases"/>
    <property type="match status" value="1"/>
</dbReference>
<organism evidence="2 3">
    <name type="scientific">Streptomyces aurantiacus</name>
    <dbReference type="NCBI Taxonomy" id="47760"/>
    <lineage>
        <taxon>Bacteria</taxon>
        <taxon>Bacillati</taxon>
        <taxon>Actinomycetota</taxon>
        <taxon>Actinomycetes</taxon>
        <taxon>Kitasatosporales</taxon>
        <taxon>Streptomycetaceae</taxon>
        <taxon>Streptomyces</taxon>
        <taxon>Streptomyces aurantiacus group</taxon>
    </lineage>
</organism>